<reference evidence="2" key="1">
    <citation type="submission" date="2017-05" db="UniProtKB">
        <authorList>
            <consortium name="EnsemblMetazoa"/>
        </authorList>
    </citation>
    <scope>IDENTIFICATION</scope>
</reference>
<evidence type="ECO:0000313" key="2">
    <source>
        <dbReference type="EnsemblMetazoa" id="Aqu2.1.33435_001"/>
    </source>
</evidence>
<accession>A0A1X7UZM5</accession>
<feature type="coiled-coil region" evidence="1">
    <location>
        <begin position="81"/>
        <end position="115"/>
    </location>
</feature>
<dbReference type="AlphaFoldDB" id="A0A1X7UZM5"/>
<evidence type="ECO:0000256" key="1">
    <source>
        <dbReference type="SAM" id="Coils"/>
    </source>
</evidence>
<dbReference type="InParanoid" id="A0A1X7UZM5"/>
<organism evidence="2">
    <name type="scientific">Amphimedon queenslandica</name>
    <name type="common">Sponge</name>
    <dbReference type="NCBI Taxonomy" id="400682"/>
    <lineage>
        <taxon>Eukaryota</taxon>
        <taxon>Metazoa</taxon>
        <taxon>Porifera</taxon>
        <taxon>Demospongiae</taxon>
        <taxon>Heteroscleromorpha</taxon>
        <taxon>Haplosclerida</taxon>
        <taxon>Niphatidae</taxon>
        <taxon>Amphimedon</taxon>
    </lineage>
</organism>
<dbReference type="EnsemblMetazoa" id="Aqu2.1.33435_001">
    <property type="protein sequence ID" value="Aqu2.1.33435_001"/>
    <property type="gene ID" value="Aqu2.1.33435"/>
</dbReference>
<proteinExistence type="predicted"/>
<keyword evidence="1" id="KW-0175">Coiled coil</keyword>
<sequence>MVSFIVRYIELSVHSPMPPNNGVMSTGLWETVIYYGERLIHGIGFVLHLFKKCGVLLYKGICFCCRWLWNLINDLWNQRRLAEERQRINTLRFEIDRMTRRKRDLERQKAKSETNIKKWLQPEAYAFAELKRRRNHVIGADDQLISQEDLDRNKGVANKYFQTTIRVLTSMAEDHLHSLLAVSDQGSGNNSKQLYSPYGLLLSAHDSQISEGKIDKQMVLRKIDKRYSLYLQSHKSKIEARCIDPSLSLVRSMLTLLPPLLITQPLLQDDAIQDTNRLTWNEEQRGRPLIYYRPVLVYGNQLSQLSVATRGLVGNSTTIVKERETSHQYLVPAN</sequence>
<name>A0A1X7UZM5_AMPQE</name>
<protein>
    <submittedName>
        <fullName evidence="2">Uncharacterized protein</fullName>
    </submittedName>
</protein>